<evidence type="ECO:0000313" key="2">
    <source>
        <dbReference type="Proteomes" id="UP000593875"/>
    </source>
</evidence>
<organism evidence="1 2">
    <name type="scientific">Massilia litorea</name>
    <dbReference type="NCBI Taxonomy" id="2769491"/>
    <lineage>
        <taxon>Bacteria</taxon>
        <taxon>Pseudomonadati</taxon>
        <taxon>Pseudomonadota</taxon>
        <taxon>Betaproteobacteria</taxon>
        <taxon>Burkholderiales</taxon>
        <taxon>Oxalobacteraceae</taxon>
        <taxon>Telluria group</taxon>
        <taxon>Massilia</taxon>
    </lineage>
</organism>
<dbReference type="Proteomes" id="UP000593875">
    <property type="component" value="Chromosome"/>
</dbReference>
<proteinExistence type="predicted"/>
<sequence length="149" mass="16382">MSIDRRILAILGARLPAIFDLIPRGPLSLAALNAQLLPAHELGAAIAAEFAHTAWQADRFGLDPAIAFMDLDDWCPTRPRPPRLPPWWGPHRGLGPHPEPWSQESHADFHIGFASRLAWASSQIDSPALRESFDKAIERSIEAIDSGTP</sequence>
<gene>
    <name evidence="1" type="ORF">LPB04_12950</name>
</gene>
<dbReference type="AlphaFoldDB" id="A0A7L9TZ10"/>
<dbReference type="KEGG" id="mlir:LPB04_12950"/>
<protein>
    <submittedName>
        <fullName evidence="1">Uncharacterized protein</fullName>
    </submittedName>
</protein>
<reference evidence="1 2" key="1">
    <citation type="submission" date="2020-10" db="EMBL/GenBank/DDBJ databases">
        <title>Genome sequencing of Massilia sp. LPB0304.</title>
        <authorList>
            <person name="Kim J."/>
        </authorList>
    </citation>
    <scope>NUCLEOTIDE SEQUENCE [LARGE SCALE GENOMIC DNA]</scope>
    <source>
        <strain evidence="1 2">LPB0304</strain>
    </source>
</reference>
<dbReference type="RefSeq" id="WP_193684982.1">
    <property type="nucleotide sequence ID" value="NZ_CP062941.1"/>
</dbReference>
<accession>A0A7L9TZ10</accession>
<name>A0A7L9TZ10_9BURK</name>
<dbReference type="EMBL" id="CP062941">
    <property type="protein sequence ID" value="QOL47928.1"/>
    <property type="molecule type" value="Genomic_DNA"/>
</dbReference>
<keyword evidence="2" id="KW-1185">Reference proteome</keyword>
<evidence type="ECO:0000313" key="1">
    <source>
        <dbReference type="EMBL" id="QOL47928.1"/>
    </source>
</evidence>